<feature type="domain" description="Nitrate/nitrite sensing protein" evidence="2">
    <location>
        <begin position="48"/>
        <end position="268"/>
    </location>
</feature>
<comment type="caution">
    <text evidence="3">The sequence shown here is derived from an EMBL/GenBank/DDBJ whole genome shotgun (WGS) entry which is preliminary data.</text>
</comment>
<accession>A0ABU6K945</accession>
<keyword evidence="4" id="KW-1185">Reference proteome</keyword>
<gene>
    <name evidence="3" type="ORF">VVD49_18860</name>
</gene>
<sequence>MSAINAFAIVAMLLCGVACAYFYRIQRRGRDVGSVRKAIDGAENLLKLIKLIQQHRGASAAFLSGDASFRLKMDALQAAVQSLTPKLQELARAESTFLRPVFSVHDMGVLLHRWKELLERLDSSSVDQSITAHSQLISKVLEWLAGLGEARVEIPMGERLPVDLARNFAHRLPALAECLGQSRALGSAVTARGECNSVSRVRLMFLVARAKTLLDQAASQSKDPSAAVTVMAVEQFLATIRTGILEKNTVGMDAGSYFAQATSAIDAVFAWIDACKQRMTATLETEESLVVKTDRSP</sequence>
<organism evidence="3 4">
    <name type="scientific">Uliginosibacterium silvisoli</name>
    <dbReference type="NCBI Taxonomy" id="3114758"/>
    <lineage>
        <taxon>Bacteria</taxon>
        <taxon>Pseudomonadati</taxon>
        <taxon>Pseudomonadota</taxon>
        <taxon>Betaproteobacteria</taxon>
        <taxon>Rhodocyclales</taxon>
        <taxon>Zoogloeaceae</taxon>
        <taxon>Uliginosibacterium</taxon>
    </lineage>
</organism>
<evidence type="ECO:0000313" key="3">
    <source>
        <dbReference type="EMBL" id="MEC5387800.1"/>
    </source>
</evidence>
<dbReference type="InterPro" id="IPR013587">
    <property type="entry name" value="Nitrate/nitrite_sensing"/>
</dbReference>
<evidence type="ECO:0000313" key="4">
    <source>
        <dbReference type="Proteomes" id="UP001331561"/>
    </source>
</evidence>
<dbReference type="Pfam" id="PF08376">
    <property type="entry name" value="NIT"/>
    <property type="match status" value="1"/>
</dbReference>
<protein>
    <submittedName>
        <fullName evidence="3">Nitrate- and nitrite sensing domain-containing protein</fullName>
    </submittedName>
</protein>
<keyword evidence="1" id="KW-1133">Transmembrane helix</keyword>
<name>A0ABU6K945_9RHOO</name>
<proteinExistence type="predicted"/>
<dbReference type="EMBL" id="JAYXHS010000004">
    <property type="protein sequence ID" value="MEC5387800.1"/>
    <property type="molecule type" value="Genomic_DNA"/>
</dbReference>
<keyword evidence="1" id="KW-0812">Transmembrane</keyword>
<dbReference type="Proteomes" id="UP001331561">
    <property type="component" value="Unassembled WGS sequence"/>
</dbReference>
<evidence type="ECO:0000256" key="1">
    <source>
        <dbReference type="SAM" id="Phobius"/>
    </source>
</evidence>
<feature type="transmembrane region" description="Helical" evidence="1">
    <location>
        <begin position="6"/>
        <end position="23"/>
    </location>
</feature>
<evidence type="ECO:0000259" key="2">
    <source>
        <dbReference type="Pfam" id="PF08376"/>
    </source>
</evidence>
<keyword evidence="1" id="KW-0472">Membrane</keyword>
<dbReference type="RefSeq" id="WP_327600774.1">
    <property type="nucleotide sequence ID" value="NZ_JAYXHS010000004.1"/>
</dbReference>
<reference evidence="3 4" key="1">
    <citation type="submission" date="2024-01" db="EMBL/GenBank/DDBJ databases">
        <title>Uliginosibacterium soil sp. nov.</title>
        <authorList>
            <person name="Lv Y."/>
        </authorList>
    </citation>
    <scope>NUCLEOTIDE SEQUENCE [LARGE SCALE GENOMIC DNA]</scope>
    <source>
        <strain evidence="3 4">H3</strain>
    </source>
</reference>